<dbReference type="Pfam" id="PF14432">
    <property type="entry name" value="DYW_deaminase"/>
    <property type="match status" value="1"/>
</dbReference>
<feature type="repeat" description="PPR" evidence="7">
    <location>
        <begin position="513"/>
        <end position="543"/>
    </location>
</feature>
<comment type="similarity">
    <text evidence="1">Belongs to the PPR family. PCMP-H subfamily.</text>
</comment>
<dbReference type="FunFam" id="1.25.40.10:FF:000470">
    <property type="entry name" value="Pentatricopeptide repeat-containing protein At5g66520"/>
    <property type="match status" value="1"/>
</dbReference>
<dbReference type="InterPro" id="IPR000719">
    <property type="entry name" value="Prot_kinase_dom"/>
</dbReference>
<dbReference type="GO" id="GO:0016301">
    <property type="term" value="F:kinase activity"/>
    <property type="evidence" value="ECO:0007669"/>
    <property type="project" value="UniProtKB-KW"/>
</dbReference>
<dbReference type="SUPFAM" id="SSF56112">
    <property type="entry name" value="Protein kinase-like (PK-like)"/>
    <property type="match status" value="1"/>
</dbReference>
<dbReference type="InterPro" id="IPR032867">
    <property type="entry name" value="DYW_dom"/>
</dbReference>
<accession>A0ABC8RRG3</accession>
<keyword evidence="11" id="KW-1185">Reference proteome</keyword>
<keyword evidence="4 8" id="KW-0547">Nucleotide-binding</keyword>
<evidence type="ECO:0000256" key="7">
    <source>
        <dbReference type="PROSITE-ProRule" id="PRU00708"/>
    </source>
</evidence>
<dbReference type="Pfam" id="PF00069">
    <property type="entry name" value="Pkinase"/>
    <property type="match status" value="1"/>
</dbReference>
<dbReference type="GO" id="GO:0005524">
    <property type="term" value="F:ATP binding"/>
    <property type="evidence" value="ECO:0007669"/>
    <property type="project" value="UniProtKB-UniRule"/>
</dbReference>
<reference evidence="10 11" key="1">
    <citation type="submission" date="2024-02" db="EMBL/GenBank/DDBJ databases">
        <authorList>
            <person name="Vignale AGUSTIN F."/>
            <person name="Sosa J E."/>
            <person name="Modenutti C."/>
        </authorList>
    </citation>
    <scope>NUCLEOTIDE SEQUENCE [LARGE SCALE GENOMIC DNA]</scope>
</reference>
<dbReference type="PANTHER" id="PTHR47926:SF367">
    <property type="entry name" value="DYW DOMAIN-CONTAINING PROTEIN"/>
    <property type="match status" value="1"/>
</dbReference>
<dbReference type="AlphaFoldDB" id="A0ABC8RRG3"/>
<proteinExistence type="inferred from homology"/>
<dbReference type="FunFam" id="1.25.40.10:FF:000242">
    <property type="entry name" value="Pentatricopeptide repeat-containing protein"/>
    <property type="match status" value="1"/>
</dbReference>
<keyword evidence="2" id="KW-0808">Transferase</keyword>
<dbReference type="Gene3D" id="1.10.510.10">
    <property type="entry name" value="Transferase(Phosphotransferase) domain 1"/>
    <property type="match status" value="1"/>
</dbReference>
<dbReference type="Pfam" id="PF20431">
    <property type="entry name" value="E_motif"/>
    <property type="match status" value="1"/>
</dbReference>
<dbReference type="SMART" id="SM00220">
    <property type="entry name" value="S_TKc"/>
    <property type="match status" value="1"/>
</dbReference>
<dbReference type="PROSITE" id="PS51375">
    <property type="entry name" value="PPR"/>
    <property type="match status" value="3"/>
</dbReference>
<evidence type="ECO:0000256" key="3">
    <source>
        <dbReference type="ARBA" id="ARBA00022737"/>
    </source>
</evidence>
<evidence type="ECO:0000256" key="2">
    <source>
        <dbReference type="ARBA" id="ARBA00022679"/>
    </source>
</evidence>
<organism evidence="10 11">
    <name type="scientific">Ilex paraguariensis</name>
    <name type="common">yerba mate</name>
    <dbReference type="NCBI Taxonomy" id="185542"/>
    <lineage>
        <taxon>Eukaryota</taxon>
        <taxon>Viridiplantae</taxon>
        <taxon>Streptophyta</taxon>
        <taxon>Embryophyta</taxon>
        <taxon>Tracheophyta</taxon>
        <taxon>Spermatophyta</taxon>
        <taxon>Magnoliopsida</taxon>
        <taxon>eudicotyledons</taxon>
        <taxon>Gunneridae</taxon>
        <taxon>Pentapetalae</taxon>
        <taxon>asterids</taxon>
        <taxon>campanulids</taxon>
        <taxon>Aquifoliales</taxon>
        <taxon>Aquifoliaceae</taxon>
        <taxon>Ilex</taxon>
    </lineage>
</organism>
<evidence type="ECO:0000313" key="11">
    <source>
        <dbReference type="Proteomes" id="UP001642360"/>
    </source>
</evidence>
<feature type="repeat" description="PPR" evidence="7">
    <location>
        <begin position="645"/>
        <end position="679"/>
    </location>
</feature>
<evidence type="ECO:0000256" key="6">
    <source>
        <dbReference type="ARBA" id="ARBA00022840"/>
    </source>
</evidence>
<dbReference type="InterPro" id="IPR046848">
    <property type="entry name" value="E_motif"/>
</dbReference>
<dbReference type="InterPro" id="IPR046960">
    <property type="entry name" value="PPR_At4g14850-like_plant"/>
</dbReference>
<dbReference type="CDD" id="cd06606">
    <property type="entry name" value="STKc_MAPKKK"/>
    <property type="match status" value="1"/>
</dbReference>
<dbReference type="PROSITE" id="PS00107">
    <property type="entry name" value="PROTEIN_KINASE_ATP"/>
    <property type="match status" value="1"/>
</dbReference>
<keyword evidence="5" id="KW-0418">Kinase</keyword>
<feature type="domain" description="Protein kinase" evidence="9">
    <location>
        <begin position="15"/>
        <end position="278"/>
    </location>
</feature>
<evidence type="ECO:0000256" key="1">
    <source>
        <dbReference type="ARBA" id="ARBA00006643"/>
    </source>
</evidence>
<dbReference type="PROSITE" id="PS00108">
    <property type="entry name" value="PROTEIN_KINASE_ST"/>
    <property type="match status" value="1"/>
</dbReference>
<evidence type="ECO:0000256" key="8">
    <source>
        <dbReference type="PROSITE-ProRule" id="PRU10141"/>
    </source>
</evidence>
<dbReference type="EMBL" id="CAUOFW020001669">
    <property type="protein sequence ID" value="CAK9147308.1"/>
    <property type="molecule type" value="Genomic_DNA"/>
</dbReference>
<feature type="binding site" evidence="8">
    <location>
        <position position="44"/>
    </location>
    <ligand>
        <name>ATP</name>
        <dbReference type="ChEBI" id="CHEBI:30616"/>
    </ligand>
</feature>
<dbReference type="Pfam" id="PF01535">
    <property type="entry name" value="PPR"/>
    <property type="match status" value="6"/>
</dbReference>
<dbReference type="InterPro" id="IPR011990">
    <property type="entry name" value="TPR-like_helical_dom_sf"/>
</dbReference>
<dbReference type="PROSITE" id="PS50011">
    <property type="entry name" value="PROTEIN_KINASE_DOM"/>
    <property type="match status" value="1"/>
</dbReference>
<dbReference type="InterPro" id="IPR002885">
    <property type="entry name" value="PPR_rpt"/>
</dbReference>
<dbReference type="PANTHER" id="PTHR47926">
    <property type="entry name" value="PENTATRICOPEPTIDE REPEAT-CONTAINING PROTEIN"/>
    <property type="match status" value="1"/>
</dbReference>
<keyword evidence="3" id="KW-0677">Repeat</keyword>
<dbReference type="InterPro" id="IPR011009">
    <property type="entry name" value="Kinase-like_dom_sf"/>
</dbReference>
<name>A0ABC8RRG3_9AQUA</name>
<evidence type="ECO:0000313" key="10">
    <source>
        <dbReference type="EMBL" id="CAK9147308.1"/>
    </source>
</evidence>
<dbReference type="InterPro" id="IPR017441">
    <property type="entry name" value="Protein_kinase_ATP_BS"/>
</dbReference>
<sequence length="952" mass="105536">MDGNCHCLYPNPSEWIKGKVIGSGSFGIVHLAMNKATGALFVVKSAESQVGIQCLANEANILENLNSPHIVHYIGREVLNGVNGERKLNLFMEYMAGESLANVAEKFGGALDENVIRLYIREILKGLNYLHENGIVHSDLKCKNVLLGSSGSIKLADFGCAKRPSDLRINETSTQSCKYIGGTPLWMAPEVLRNEGLDFAADIWSLGCTMIEMATGKPPWSEDLSNPMAVILRIARGNEMPRFPPQFSDEGLDFLSKCLDRNPEMRWTAKELLNHPFVLGKPEDWNFRKSDAACSPASILDVGINEEDCDSDESSDGSEFINRTPLSMKSCGHREGMSQRKRTKANFHSPLSSLPPHPSLKQTKQAHAQIIAGGLAGHIHLMGHLLAALAQSPSTPIDYSLSIFQTIEAPSVFDLNNMIRCFAKGESPLKSIILYASMRRSSVSPNNYTFPFVLQACSKALALAEGTQVHTHVVKLGFGDDIYIRNSLIHLYNACCRVECSKRVFDESPHCRDVVTWNAMLVGFARDGQMGIAEKLFGEIPERDIVSWSTMITGYVQNGQLEAGLECFKETRENGLIPNEAALVMVLSASAQLGLLEHGRLVHSIIDSLNIPMTVPIGTSLVDMYAKCGWIEQARVLFNNMPLKDVSTWNVMICGLAAHGLGKEALAVFEMFIIEGFRPVNVTFIGVLNACSRAGLVSEGRNYFKLMIERYGIEPEMEHYGCMVDLLGRAGFVGEATELIEKMRVPPDPVLWVTLLGACKVHGLVALGEEIGCELLQLDPNHDGNYVQLASIYAKSMKWEDVIKVRRLMVGRKANKVPGWSLIETQGRVDHFVAGDREHERSPEVYKMLETIGRRIAEVGYLPNVSPVLHDIGEEEKENAIKEHSERLAISFGLLVMGPGECIRIVKNLRVCEDCHEFCKIVSKVFERHIVVRDGSRFHHFKEGGCSCLDYW</sequence>
<dbReference type="InterPro" id="IPR008271">
    <property type="entry name" value="Ser/Thr_kinase_AS"/>
</dbReference>
<evidence type="ECO:0000259" key="9">
    <source>
        <dbReference type="PROSITE" id="PS50011"/>
    </source>
</evidence>
<evidence type="ECO:0000256" key="5">
    <source>
        <dbReference type="ARBA" id="ARBA00022777"/>
    </source>
</evidence>
<protein>
    <recommendedName>
        <fullName evidence="9">Protein kinase domain-containing protein</fullName>
    </recommendedName>
</protein>
<dbReference type="Gene3D" id="1.25.40.10">
    <property type="entry name" value="Tetratricopeptide repeat domain"/>
    <property type="match status" value="3"/>
</dbReference>
<feature type="repeat" description="PPR" evidence="7">
    <location>
        <begin position="544"/>
        <end position="578"/>
    </location>
</feature>
<keyword evidence="6 8" id="KW-0067">ATP-binding</keyword>
<gene>
    <name evidence="10" type="ORF">ILEXP_LOCUS15195</name>
</gene>
<dbReference type="NCBIfam" id="TIGR00756">
    <property type="entry name" value="PPR"/>
    <property type="match status" value="4"/>
</dbReference>
<evidence type="ECO:0000256" key="4">
    <source>
        <dbReference type="ARBA" id="ARBA00022741"/>
    </source>
</evidence>
<comment type="caution">
    <text evidence="10">The sequence shown here is derived from an EMBL/GenBank/DDBJ whole genome shotgun (WGS) entry which is preliminary data.</text>
</comment>
<dbReference type="Proteomes" id="UP001642360">
    <property type="component" value="Unassembled WGS sequence"/>
</dbReference>